<dbReference type="EMBL" id="VSRR010000915">
    <property type="protein sequence ID" value="MPC20837.1"/>
    <property type="molecule type" value="Genomic_DNA"/>
</dbReference>
<organism evidence="1 2">
    <name type="scientific">Portunus trituberculatus</name>
    <name type="common">Swimming crab</name>
    <name type="synonym">Neptunus trituberculatus</name>
    <dbReference type="NCBI Taxonomy" id="210409"/>
    <lineage>
        <taxon>Eukaryota</taxon>
        <taxon>Metazoa</taxon>
        <taxon>Ecdysozoa</taxon>
        <taxon>Arthropoda</taxon>
        <taxon>Crustacea</taxon>
        <taxon>Multicrustacea</taxon>
        <taxon>Malacostraca</taxon>
        <taxon>Eumalacostraca</taxon>
        <taxon>Eucarida</taxon>
        <taxon>Decapoda</taxon>
        <taxon>Pleocyemata</taxon>
        <taxon>Brachyura</taxon>
        <taxon>Eubrachyura</taxon>
        <taxon>Portunoidea</taxon>
        <taxon>Portunidae</taxon>
        <taxon>Portuninae</taxon>
        <taxon>Portunus</taxon>
    </lineage>
</organism>
<reference evidence="1 2" key="1">
    <citation type="submission" date="2019-05" db="EMBL/GenBank/DDBJ databases">
        <title>Another draft genome of Portunus trituberculatus and its Hox gene families provides insights of decapod evolution.</title>
        <authorList>
            <person name="Jeong J.-H."/>
            <person name="Song I."/>
            <person name="Kim S."/>
            <person name="Choi T."/>
            <person name="Kim D."/>
            <person name="Ryu S."/>
            <person name="Kim W."/>
        </authorList>
    </citation>
    <scope>NUCLEOTIDE SEQUENCE [LARGE SCALE GENOMIC DNA]</scope>
    <source>
        <tissue evidence="1">Muscle</tissue>
    </source>
</reference>
<name>A0A5B7DI31_PORTR</name>
<evidence type="ECO:0000313" key="1">
    <source>
        <dbReference type="EMBL" id="MPC20837.1"/>
    </source>
</evidence>
<protein>
    <submittedName>
        <fullName evidence="1">Uncharacterized protein</fullName>
    </submittedName>
</protein>
<dbReference type="AlphaFoldDB" id="A0A5B7DI31"/>
<dbReference type="Proteomes" id="UP000324222">
    <property type="component" value="Unassembled WGS sequence"/>
</dbReference>
<evidence type="ECO:0000313" key="2">
    <source>
        <dbReference type="Proteomes" id="UP000324222"/>
    </source>
</evidence>
<accession>A0A5B7DI31</accession>
<sequence>MKLGVLGASPPFFLSLSTANSLQRPYASFYGVFFKCLGGFH</sequence>
<comment type="caution">
    <text evidence="1">The sequence shown here is derived from an EMBL/GenBank/DDBJ whole genome shotgun (WGS) entry which is preliminary data.</text>
</comment>
<keyword evidence="2" id="KW-1185">Reference proteome</keyword>
<gene>
    <name evidence="1" type="ORF">E2C01_013797</name>
</gene>
<proteinExistence type="predicted"/>